<keyword evidence="2" id="KW-1185">Reference proteome</keyword>
<name>A0A1R3VJQ7_9HYPH</name>
<reference evidence="2" key="1">
    <citation type="submission" date="2017-01" db="EMBL/GenBank/DDBJ databases">
        <authorList>
            <person name="Brunel B."/>
        </authorList>
    </citation>
    <scope>NUCLEOTIDE SEQUENCE [LARGE SCALE GENOMIC DNA]</scope>
</reference>
<evidence type="ECO:0000313" key="1">
    <source>
        <dbReference type="EMBL" id="SIT58682.1"/>
    </source>
</evidence>
<dbReference type="Proteomes" id="UP000188388">
    <property type="component" value="Unassembled WGS sequence"/>
</dbReference>
<sequence length="103" mass="12020">MSREILEPAFELIVATMKRAAAEKSVAIAEAEAKRHGLIELGDGTPSQLYNWERKVDSWTLAFTWRWYDLSKAFSIQPDMNIMSLKLADREIVVRREEERYED</sequence>
<dbReference type="RefSeq" id="WP_143744717.1">
    <property type="nucleotide sequence ID" value="NZ_FTPD01000053.1"/>
</dbReference>
<dbReference type="AlphaFoldDB" id="A0A1R3VJQ7"/>
<dbReference type="STRING" id="1631249.BQ8794_570004"/>
<protein>
    <submittedName>
        <fullName evidence="1">Uncharacterized protein</fullName>
    </submittedName>
</protein>
<gene>
    <name evidence="1" type="ORF">BQ8794_570004</name>
</gene>
<organism evidence="1 2">
    <name type="scientific">Mesorhizobium prunaredense</name>
    <dbReference type="NCBI Taxonomy" id="1631249"/>
    <lineage>
        <taxon>Bacteria</taxon>
        <taxon>Pseudomonadati</taxon>
        <taxon>Pseudomonadota</taxon>
        <taxon>Alphaproteobacteria</taxon>
        <taxon>Hyphomicrobiales</taxon>
        <taxon>Phyllobacteriaceae</taxon>
        <taxon>Mesorhizobium</taxon>
    </lineage>
</organism>
<accession>A0A1R3VJQ7</accession>
<dbReference type="EMBL" id="FTPD01000053">
    <property type="protein sequence ID" value="SIT58682.1"/>
    <property type="molecule type" value="Genomic_DNA"/>
</dbReference>
<proteinExistence type="predicted"/>
<evidence type="ECO:0000313" key="2">
    <source>
        <dbReference type="Proteomes" id="UP000188388"/>
    </source>
</evidence>